<protein>
    <submittedName>
        <fullName evidence="1">Uncharacterized protein</fullName>
    </submittedName>
</protein>
<sequence length="72" mass="8177">MVTRLIQSARTVRVSLELVYKSCIVPVLISSRGVWIGSGNALKSRHHPLDKLGVNKETWKRKYILSTSGERR</sequence>
<name>A0A0G1ZI66_9BACT</name>
<reference evidence="1 2" key="1">
    <citation type="journal article" date="2015" name="Nature">
        <title>rRNA introns, odd ribosomes, and small enigmatic genomes across a large radiation of phyla.</title>
        <authorList>
            <person name="Brown C.T."/>
            <person name="Hug L.A."/>
            <person name="Thomas B.C."/>
            <person name="Sharon I."/>
            <person name="Castelle C.J."/>
            <person name="Singh A."/>
            <person name="Wilkins M.J."/>
            <person name="Williams K.H."/>
            <person name="Banfield J.F."/>
        </authorList>
    </citation>
    <scope>NUCLEOTIDE SEQUENCE [LARGE SCALE GENOMIC DNA]</scope>
</reference>
<evidence type="ECO:0000313" key="2">
    <source>
        <dbReference type="Proteomes" id="UP000034185"/>
    </source>
</evidence>
<dbReference type="EMBL" id="LCRA01000010">
    <property type="protein sequence ID" value="KKW27622.1"/>
    <property type="molecule type" value="Genomic_DNA"/>
</dbReference>
<proteinExistence type="predicted"/>
<evidence type="ECO:0000313" key="1">
    <source>
        <dbReference type="EMBL" id="KKW27622.1"/>
    </source>
</evidence>
<dbReference type="Proteomes" id="UP000034185">
    <property type="component" value="Unassembled WGS sequence"/>
</dbReference>
<comment type="caution">
    <text evidence="1">The sequence shown here is derived from an EMBL/GenBank/DDBJ whole genome shotgun (WGS) entry which is preliminary data.</text>
</comment>
<dbReference type="AlphaFoldDB" id="A0A0G1ZI66"/>
<gene>
    <name evidence="1" type="ORF">UY70_C0010G0007</name>
</gene>
<accession>A0A0G1ZI66</accession>
<organism evidence="1 2">
    <name type="scientific">Candidatus Kaiserbacteria bacterium GW2011_GWB1_52_6</name>
    <dbReference type="NCBI Taxonomy" id="1618674"/>
    <lineage>
        <taxon>Bacteria</taxon>
        <taxon>Candidatus Kaiseribacteriota</taxon>
    </lineage>
</organism>